<evidence type="ECO:0000256" key="4">
    <source>
        <dbReference type="ARBA" id="ARBA00022833"/>
    </source>
</evidence>
<name>W3WSM8_PESFW</name>
<dbReference type="Gene3D" id="3.90.180.10">
    <property type="entry name" value="Medium-chain alcohol dehydrogenases, catalytic domain"/>
    <property type="match status" value="1"/>
</dbReference>
<dbReference type="AlphaFoldDB" id="W3WSM8"/>
<dbReference type="GO" id="GO:0003939">
    <property type="term" value="F:L-iditol 2-dehydrogenase (NAD+) activity"/>
    <property type="evidence" value="ECO:0007669"/>
    <property type="project" value="TreeGrafter"/>
</dbReference>
<dbReference type="OrthoDB" id="10496747at2759"/>
<evidence type="ECO:0000313" key="7">
    <source>
        <dbReference type="EMBL" id="ETS76809.1"/>
    </source>
</evidence>
<comment type="similarity">
    <text evidence="2">Belongs to the zinc-containing alcohol dehydrogenase family.</text>
</comment>
<dbReference type="RefSeq" id="XP_007838968.1">
    <property type="nucleotide sequence ID" value="XM_007840777.1"/>
</dbReference>
<dbReference type="PANTHER" id="PTHR43161">
    <property type="entry name" value="SORBITOL DEHYDROGENASE"/>
    <property type="match status" value="1"/>
</dbReference>
<feature type="domain" description="Alcohol dehydrogenase-like N-terminal" evidence="6">
    <location>
        <begin position="44"/>
        <end position="87"/>
    </location>
</feature>
<dbReference type="GO" id="GO:0006062">
    <property type="term" value="P:sorbitol catabolic process"/>
    <property type="evidence" value="ECO:0007669"/>
    <property type="project" value="TreeGrafter"/>
</dbReference>
<dbReference type="GeneID" id="19277209"/>
<dbReference type="PANTHER" id="PTHR43161:SF9">
    <property type="entry name" value="SORBITOL DEHYDROGENASE"/>
    <property type="match status" value="1"/>
</dbReference>
<organism evidence="7 8">
    <name type="scientific">Pestalotiopsis fici (strain W106-1 / CGMCC3.15140)</name>
    <dbReference type="NCBI Taxonomy" id="1229662"/>
    <lineage>
        <taxon>Eukaryota</taxon>
        <taxon>Fungi</taxon>
        <taxon>Dikarya</taxon>
        <taxon>Ascomycota</taxon>
        <taxon>Pezizomycotina</taxon>
        <taxon>Sordariomycetes</taxon>
        <taxon>Xylariomycetidae</taxon>
        <taxon>Amphisphaeriales</taxon>
        <taxon>Sporocadaceae</taxon>
        <taxon>Pestalotiopsis</taxon>
    </lineage>
</organism>
<comment type="cofactor">
    <cofactor evidence="1">
        <name>Zn(2+)</name>
        <dbReference type="ChEBI" id="CHEBI:29105"/>
    </cofactor>
</comment>
<evidence type="ECO:0000256" key="3">
    <source>
        <dbReference type="ARBA" id="ARBA00022723"/>
    </source>
</evidence>
<sequence>MSPSSTHVQPSHVKALGLPPNTSCLLVKTRIILIEPIALPTLQPDGVLVKVISNGICGSDMHAYLAGGVGGRPIVEPTVMGHEAAGEGCK</sequence>
<dbReference type="InParanoid" id="W3WSM8"/>
<evidence type="ECO:0000256" key="5">
    <source>
        <dbReference type="ARBA" id="ARBA00023002"/>
    </source>
</evidence>
<evidence type="ECO:0000256" key="2">
    <source>
        <dbReference type="ARBA" id="ARBA00008072"/>
    </source>
</evidence>
<reference evidence="8" key="1">
    <citation type="journal article" date="2015" name="BMC Genomics">
        <title>Genomic and transcriptomic analysis of the endophytic fungus Pestalotiopsis fici reveals its lifestyle and high potential for synthesis of natural products.</title>
        <authorList>
            <person name="Wang X."/>
            <person name="Zhang X."/>
            <person name="Liu L."/>
            <person name="Xiang M."/>
            <person name="Wang W."/>
            <person name="Sun X."/>
            <person name="Che Y."/>
            <person name="Guo L."/>
            <person name="Liu G."/>
            <person name="Guo L."/>
            <person name="Wang C."/>
            <person name="Yin W.B."/>
            <person name="Stadler M."/>
            <person name="Zhang X."/>
            <person name="Liu X."/>
        </authorList>
    </citation>
    <scope>NUCLEOTIDE SEQUENCE [LARGE SCALE GENOMIC DNA]</scope>
    <source>
        <strain evidence="8">W106-1 / CGMCC3.15140</strain>
    </source>
</reference>
<evidence type="ECO:0000259" key="6">
    <source>
        <dbReference type="Pfam" id="PF08240"/>
    </source>
</evidence>
<keyword evidence="8" id="KW-1185">Reference proteome</keyword>
<dbReference type="KEGG" id="pfy:PFICI_12196"/>
<dbReference type="EMBL" id="KI912117">
    <property type="protein sequence ID" value="ETS76809.1"/>
    <property type="molecule type" value="Genomic_DNA"/>
</dbReference>
<protein>
    <recommendedName>
        <fullName evidence="6">Alcohol dehydrogenase-like N-terminal domain-containing protein</fullName>
    </recommendedName>
</protein>
<keyword evidence="5" id="KW-0560">Oxidoreductase</keyword>
<dbReference type="HOGENOM" id="CLU_2441580_0_0_1"/>
<dbReference type="STRING" id="1229662.W3WSM8"/>
<dbReference type="InterPro" id="IPR013154">
    <property type="entry name" value="ADH-like_N"/>
</dbReference>
<dbReference type="GO" id="GO:0046872">
    <property type="term" value="F:metal ion binding"/>
    <property type="evidence" value="ECO:0007669"/>
    <property type="project" value="UniProtKB-KW"/>
</dbReference>
<proteinExistence type="inferred from homology"/>
<dbReference type="Pfam" id="PF08240">
    <property type="entry name" value="ADH_N"/>
    <property type="match status" value="1"/>
</dbReference>
<gene>
    <name evidence="7" type="ORF">PFICI_12196</name>
</gene>
<accession>W3WSM8</accession>
<evidence type="ECO:0000256" key="1">
    <source>
        <dbReference type="ARBA" id="ARBA00001947"/>
    </source>
</evidence>
<keyword evidence="3" id="KW-0479">Metal-binding</keyword>
<dbReference type="SUPFAM" id="SSF50129">
    <property type="entry name" value="GroES-like"/>
    <property type="match status" value="1"/>
</dbReference>
<evidence type="ECO:0000313" key="8">
    <source>
        <dbReference type="Proteomes" id="UP000030651"/>
    </source>
</evidence>
<dbReference type="InterPro" id="IPR011032">
    <property type="entry name" value="GroES-like_sf"/>
</dbReference>
<keyword evidence="4" id="KW-0862">Zinc</keyword>
<dbReference type="Proteomes" id="UP000030651">
    <property type="component" value="Unassembled WGS sequence"/>
</dbReference>